<name>A0AAU9TBB3_EUPED</name>
<dbReference type="EMBL" id="CAKOGL010000002">
    <property type="protein sequence ID" value="CAH2084325.1"/>
    <property type="molecule type" value="Genomic_DNA"/>
</dbReference>
<evidence type="ECO:0000313" key="3">
    <source>
        <dbReference type="Proteomes" id="UP001153954"/>
    </source>
</evidence>
<protein>
    <submittedName>
        <fullName evidence="2">Uncharacterized protein</fullName>
    </submittedName>
</protein>
<reference evidence="2" key="1">
    <citation type="submission" date="2022-03" db="EMBL/GenBank/DDBJ databases">
        <authorList>
            <person name="Tunstrom K."/>
        </authorList>
    </citation>
    <scope>NUCLEOTIDE SEQUENCE</scope>
</reference>
<organism evidence="2 3">
    <name type="scientific">Euphydryas editha</name>
    <name type="common">Edith's checkerspot</name>
    <dbReference type="NCBI Taxonomy" id="104508"/>
    <lineage>
        <taxon>Eukaryota</taxon>
        <taxon>Metazoa</taxon>
        <taxon>Ecdysozoa</taxon>
        <taxon>Arthropoda</taxon>
        <taxon>Hexapoda</taxon>
        <taxon>Insecta</taxon>
        <taxon>Pterygota</taxon>
        <taxon>Neoptera</taxon>
        <taxon>Endopterygota</taxon>
        <taxon>Lepidoptera</taxon>
        <taxon>Glossata</taxon>
        <taxon>Ditrysia</taxon>
        <taxon>Papilionoidea</taxon>
        <taxon>Nymphalidae</taxon>
        <taxon>Nymphalinae</taxon>
        <taxon>Euphydryas</taxon>
    </lineage>
</organism>
<feature type="region of interest" description="Disordered" evidence="1">
    <location>
        <begin position="285"/>
        <end position="312"/>
    </location>
</feature>
<comment type="caution">
    <text evidence="2">The sequence shown here is derived from an EMBL/GenBank/DDBJ whole genome shotgun (WGS) entry which is preliminary data.</text>
</comment>
<evidence type="ECO:0000313" key="2">
    <source>
        <dbReference type="EMBL" id="CAH2084325.1"/>
    </source>
</evidence>
<sequence>MDGEGMVAVVRGLQGSGLAVTLLDSGRQFTLLPENYSHPAPRTNGTYATASQCASNVARRESGVQATDGRYTSTYKMMHCHYIPTSPPDEVTEFPPQRPEICPGHGNFMVGGQGSGENHCYPMKTSEYRGAMCWPDRGSVFSPRPSLQPDSFATSLRKYPNISQDRSSEIVERLINFTQAKNAYKNNRNVSPTRNIESNMSNQTFCMDTKSSRNTSTEKLKRGYQPEVVIKPKRCDESPTREIFRQTSAEVEAIESWRKPTFCKTNDVRYLKDISRKVRESIRSLSPHLDNRPERLNPRERYNSGNEQGRALPQWSTDTVNMEIQATVQVTSREIMTLPRIVPPQRTIAVPLTPAISKTDEKLNEIESDKLNFDTEPSLHQIAQIIQTKLSLVDIQVQTVSSAIEFSGRRRHKRKPKIRSRSEEKLQIIELLKYRHASGLKKSLKSRSYRSHDKNKTQEVFVGLINKFESKIFNVNISDNKKCALERYRPNFARTFRAEVAQCKLVDDDALKEILKDWINLIPLKEKNKLDAHKEKKYIQHDFFNYLKRFVSIPPEHIRKDKLKADILNRLKLIPLESKSDKILILNRLAEILIDKVTQIGRKRWDMDITKKNRNELQNLNSLILKRPNSPCDKELEDFVLKYTALLLKNSGINISELVIRDIEDELLDIIITYLKTENIDDDIIKSDIVCVLYNQGISEEQAYSFAYLFMKKFKEILINNTKSHKVGSKTLIILPNICCHGAANEPDFTIKSITDEDIVANLKQYTNELCQQIKEWLNDLQIQIPKSPDKDLKVEAINELANDIVERCKYLELNPCNEISNEAEIEHLKYQIFKWIKKLVAEDNLKPVQRAPDLMNRIKRIPVPILTRLQGSCGKHPNQIANTKIKNDIGNEKSELMDDNEKLGIKHSITNQIQGTTVIDSNKNEDHEKRKGTLNDSAITNKCNMSIPCVSTSKSCCVNQIEDLTDLNDSKNNDQLEAEYEQFVQNWIQKIPMNVTDFEDESILEKARMGIYNGLWKVVSKLNCDPATYYNRFLYEDLLEDAIDDLLDCLPQSSDLTSKRHLLKVELIEKTISINDKIKENEEASFKNKLIQNIVTDLRKQGITDSQNQNPTKLHEDLQVIKLVEDYLLVIKFKNEDKIISEIYKNKLLKQVADFVKELKENHAKELKDIDVATYQTDLIEILNKVPLPSEITLNQEADDVLLGIEIEEWYQDLPIVSNNDYVELYQRRKQRDILVKKIKEIGNQNIMDSTENALRHEVSKFLEKTPLEEGESLNINFMVDELVNRLKNKTKHNQSLSTKKVDFKPPDNYDEFSKNIPLCSSFIELPKSNKSLVWQQEAIKKSVQETQYDKMHNVPKLFEQTNATRIEISEDNDPKSPTRQTRVVIQEPPSYRTFAEERPHSSSFKETSNDQWFSLLSSHPDVGTQTKNINMHTISPYINDETTLISNKDNTKTQHIPERPQNSSYELTNINKQRLSLQRTHPDVGTQTPDINMHTPLPYVGNEINDEATQTNIQNYIGMADIPKCCQQQHYSFPRESQEAKHNKIDASPIARSSTEYTENINIKSYPSTSKTEIKTEMKPCQLNSKDMPYLRDISETGKVENQIFIKEEDVSSLKCSTECQADNRTKYSNQVIPQRDTLKQKYKSEDTHTLKGISSIVDQGKIKAVTPGACPLSPLVLDKTSEIQKSNAACQKLSYDSDEEDDIPCRCIERYMKRAPKRHPCEAFDRLPYFPILYPYPYFI</sequence>
<evidence type="ECO:0000256" key="1">
    <source>
        <dbReference type="SAM" id="MobiDB-lite"/>
    </source>
</evidence>
<dbReference type="Proteomes" id="UP001153954">
    <property type="component" value="Unassembled WGS sequence"/>
</dbReference>
<accession>A0AAU9TBB3</accession>
<gene>
    <name evidence="2" type="ORF">EEDITHA_LOCUS903</name>
</gene>
<proteinExistence type="predicted"/>
<keyword evidence="3" id="KW-1185">Reference proteome</keyword>
<feature type="compositionally biased region" description="Basic and acidic residues" evidence="1">
    <location>
        <begin position="289"/>
        <end position="302"/>
    </location>
</feature>